<organism evidence="2 3">
    <name type="scientific">Alternaria atra</name>
    <dbReference type="NCBI Taxonomy" id="119953"/>
    <lineage>
        <taxon>Eukaryota</taxon>
        <taxon>Fungi</taxon>
        <taxon>Dikarya</taxon>
        <taxon>Ascomycota</taxon>
        <taxon>Pezizomycotina</taxon>
        <taxon>Dothideomycetes</taxon>
        <taxon>Pleosporomycetidae</taxon>
        <taxon>Pleosporales</taxon>
        <taxon>Pleosporineae</taxon>
        <taxon>Pleosporaceae</taxon>
        <taxon>Alternaria</taxon>
        <taxon>Alternaria sect. Ulocladioides</taxon>
    </lineage>
</organism>
<evidence type="ECO:0000313" key="3">
    <source>
        <dbReference type="Proteomes" id="UP000676310"/>
    </source>
</evidence>
<protein>
    <recommendedName>
        <fullName evidence="4">Fungal N-terminal domain-containing protein</fullName>
    </recommendedName>
</protein>
<name>A0A8J2I504_9PLEO</name>
<dbReference type="AlphaFoldDB" id="A0A8J2I504"/>
<proteinExistence type="predicted"/>
<feature type="region of interest" description="Disordered" evidence="1">
    <location>
        <begin position="627"/>
        <end position="677"/>
    </location>
</feature>
<keyword evidence="3" id="KW-1185">Reference proteome</keyword>
<dbReference type="EMBL" id="CAJRGZ010000022">
    <property type="protein sequence ID" value="CAG5174832.1"/>
    <property type="molecule type" value="Genomic_DNA"/>
</dbReference>
<dbReference type="RefSeq" id="XP_043171441.1">
    <property type="nucleotide sequence ID" value="XM_043315506.1"/>
</dbReference>
<evidence type="ECO:0008006" key="4">
    <source>
        <dbReference type="Google" id="ProtNLM"/>
    </source>
</evidence>
<evidence type="ECO:0000256" key="1">
    <source>
        <dbReference type="SAM" id="MobiDB-lite"/>
    </source>
</evidence>
<dbReference type="OrthoDB" id="4172108at2759"/>
<gene>
    <name evidence="2" type="ORF">ALTATR162_LOCUS7878</name>
</gene>
<dbReference type="Proteomes" id="UP000676310">
    <property type="component" value="Unassembled WGS sequence"/>
</dbReference>
<evidence type="ECO:0000313" key="2">
    <source>
        <dbReference type="EMBL" id="CAG5174832.1"/>
    </source>
</evidence>
<sequence length="719" mass="81088">MSFGCSPSDVLKLLEISTRVYLAFKDANENSEAQVSGLVKEFTTFHGCLEQLGELMKQYGQPMPFPVKDFENTLKKCAKTLEPYTDNLVDKKMSVKKFIFTIRYIGMEKEIDGLRKQISGHYQALNMCTSFLQLRLNLEATKQTQRLLDAAPSRTVNLSGRSYSTNTLGVSSNRTPLALAPPDEHPLFSEWRIFDRWLQSEDERIAQEAGLSRPLSLGDAPAAAPSGDVQTAAILYQLRRQVDDAIFIEENRAKRTTAEKRSHLVPSDAMKQKVRNMPPAPLRTYTLDTEHSGNFTNFSQEPMNDSIATIRPSLSIRPSSPDYFASVDWTQSPTSKLLDPGRTPSISTTGSSECYSPASRSSTSTTPDKALSPNLRRSLSHTSLATIALGDAALDWKRICRNVQVERKSLKYGPENHECEVRWRYREDTGISLRAVYHSTQDGKLRTWTEQHFPATGPSIPLTTTYIDGAVSIDFPRSSFGRLYKQYIDIKYTFVGRESADKFQTLLYTNNGADPAELKFDRPILAISSNKNPTECRNKNLRLWRRVETQPVDGGLVTSEVLVLLFYTSALEERGHWVEEPHYAFEWLMDSVYKKDSDKLTLVFSKDPSRWATDKLFKRRKSSIRSESEPANLSLPQRKRNDSMEIPGLARSESGASASPNGSLRSSRSIFENGSGSSRAANLNRFGYAELEIKFQSKKDRRAFLDIWKQYVKPLSAAS</sequence>
<reference evidence="2" key="1">
    <citation type="submission" date="2021-05" db="EMBL/GenBank/DDBJ databases">
        <authorList>
            <person name="Stam R."/>
        </authorList>
    </citation>
    <scope>NUCLEOTIDE SEQUENCE</scope>
    <source>
        <strain evidence="2">CS162</strain>
    </source>
</reference>
<feature type="region of interest" description="Disordered" evidence="1">
    <location>
        <begin position="334"/>
        <end position="374"/>
    </location>
</feature>
<comment type="caution">
    <text evidence="2">The sequence shown here is derived from an EMBL/GenBank/DDBJ whole genome shotgun (WGS) entry which is preliminary data.</text>
</comment>
<dbReference type="GeneID" id="67019925"/>
<feature type="compositionally biased region" description="Polar residues" evidence="1">
    <location>
        <begin position="344"/>
        <end position="360"/>
    </location>
</feature>
<accession>A0A8J2I504</accession>
<feature type="compositionally biased region" description="Polar residues" evidence="1">
    <location>
        <begin position="654"/>
        <end position="677"/>
    </location>
</feature>